<reference evidence="2" key="1">
    <citation type="submission" date="2014-07" db="EMBL/GenBank/DDBJ databases">
        <authorList>
            <person name="Martin A.A"/>
            <person name="De Silva N."/>
        </authorList>
    </citation>
    <scope>NUCLEOTIDE SEQUENCE</scope>
</reference>
<proteinExistence type="predicted"/>
<dbReference type="Proteomes" id="UP000035680">
    <property type="component" value="Unassembled WGS sequence"/>
</dbReference>
<accession>A0A0K0FM49</accession>
<feature type="domain" description="DUF7585" evidence="1">
    <location>
        <begin position="32"/>
        <end position="155"/>
    </location>
</feature>
<dbReference type="InterPro" id="IPR056007">
    <property type="entry name" value="DUF7585"/>
</dbReference>
<evidence type="ECO:0000313" key="2">
    <source>
        <dbReference type="Proteomes" id="UP000035680"/>
    </source>
</evidence>
<reference evidence="3" key="2">
    <citation type="submission" date="2015-08" db="UniProtKB">
        <authorList>
            <consortium name="WormBaseParasite"/>
        </authorList>
    </citation>
    <scope>IDENTIFICATION</scope>
</reference>
<dbReference type="AlphaFoldDB" id="A0A0K0FM49"/>
<protein>
    <submittedName>
        <fullName evidence="3">TMV resistance protein N-like</fullName>
    </submittedName>
</protein>
<sequence>MGLRRSRCQSIENSTPHIFLTLNDEKVSSLNLFPNIAGDIYNNKFLHTLKIGSKFDIVTVKCPYKGYRHHNDQDIFGDYESVKILFEPNSDILVEWKLLTRNTLGEIVSLFCGNLKNRIGIKLLNLTMELTIFADWRYNVRWKNAPDTEKLATEEK</sequence>
<name>A0A0K0FM49_STRVS</name>
<dbReference type="WBParaSite" id="SVE_1007600.1">
    <property type="protein sequence ID" value="SVE_1007600.1"/>
    <property type="gene ID" value="SVE_1007600"/>
</dbReference>
<dbReference type="Pfam" id="PF24490">
    <property type="entry name" value="DUF7585"/>
    <property type="match status" value="1"/>
</dbReference>
<organism evidence="2 3">
    <name type="scientific">Strongyloides venezuelensis</name>
    <name type="common">Threadworm</name>
    <dbReference type="NCBI Taxonomy" id="75913"/>
    <lineage>
        <taxon>Eukaryota</taxon>
        <taxon>Metazoa</taxon>
        <taxon>Ecdysozoa</taxon>
        <taxon>Nematoda</taxon>
        <taxon>Chromadorea</taxon>
        <taxon>Rhabditida</taxon>
        <taxon>Tylenchina</taxon>
        <taxon>Panagrolaimomorpha</taxon>
        <taxon>Strongyloidoidea</taxon>
        <taxon>Strongyloididae</taxon>
        <taxon>Strongyloides</taxon>
    </lineage>
</organism>
<keyword evidence="2" id="KW-1185">Reference proteome</keyword>
<evidence type="ECO:0000259" key="1">
    <source>
        <dbReference type="Pfam" id="PF24490"/>
    </source>
</evidence>
<evidence type="ECO:0000313" key="3">
    <source>
        <dbReference type="WBParaSite" id="SVE_1007600.1"/>
    </source>
</evidence>